<reference evidence="2" key="1">
    <citation type="journal article" date="2021" name="G3 (Bethesda)">
        <title>Genome and transcriptome analysis of the beet armyworm Spodoptera exigua reveals targets for pest control. .</title>
        <authorList>
            <person name="Simon S."/>
            <person name="Breeschoten T."/>
            <person name="Jansen H.J."/>
            <person name="Dirks R.P."/>
            <person name="Schranz M.E."/>
            <person name="Ros V.I.D."/>
        </authorList>
    </citation>
    <scope>NUCLEOTIDE SEQUENCE</scope>
    <source>
        <strain evidence="2">TB_SE_WUR_2020</strain>
    </source>
</reference>
<gene>
    <name evidence="2" type="ORF">HF086_015778</name>
</gene>
<accession>A0A922SA22</accession>
<protein>
    <submittedName>
        <fullName evidence="2">Uncharacterized protein</fullName>
    </submittedName>
</protein>
<feature type="compositionally biased region" description="Basic and acidic residues" evidence="1">
    <location>
        <begin position="83"/>
        <end position="102"/>
    </location>
</feature>
<sequence length="102" mass="12282">MCRECVAREPIASCPRARHFLEDHPNYYVREIDDIVVKNTLSKHSQTEKCWVYFLKNFKPELLQRPFYDNYDSLGSHGLQYMDRSKRDPKYNHKSELKIKSK</sequence>
<feature type="region of interest" description="Disordered" evidence="1">
    <location>
        <begin position="82"/>
        <end position="102"/>
    </location>
</feature>
<evidence type="ECO:0000256" key="1">
    <source>
        <dbReference type="SAM" id="MobiDB-lite"/>
    </source>
</evidence>
<evidence type="ECO:0000313" key="2">
    <source>
        <dbReference type="EMBL" id="KAH9629448.1"/>
    </source>
</evidence>
<name>A0A922SA22_SPOEX</name>
<comment type="caution">
    <text evidence="2">The sequence shown here is derived from an EMBL/GenBank/DDBJ whole genome shotgun (WGS) entry which is preliminary data.</text>
</comment>
<proteinExistence type="predicted"/>
<dbReference type="Proteomes" id="UP000814243">
    <property type="component" value="Unassembled WGS sequence"/>
</dbReference>
<organism evidence="2 3">
    <name type="scientific">Spodoptera exigua</name>
    <name type="common">Beet armyworm</name>
    <name type="synonym">Noctua fulgens</name>
    <dbReference type="NCBI Taxonomy" id="7107"/>
    <lineage>
        <taxon>Eukaryota</taxon>
        <taxon>Metazoa</taxon>
        <taxon>Ecdysozoa</taxon>
        <taxon>Arthropoda</taxon>
        <taxon>Hexapoda</taxon>
        <taxon>Insecta</taxon>
        <taxon>Pterygota</taxon>
        <taxon>Neoptera</taxon>
        <taxon>Endopterygota</taxon>
        <taxon>Lepidoptera</taxon>
        <taxon>Glossata</taxon>
        <taxon>Ditrysia</taxon>
        <taxon>Noctuoidea</taxon>
        <taxon>Noctuidae</taxon>
        <taxon>Amphipyrinae</taxon>
        <taxon>Spodoptera</taxon>
    </lineage>
</organism>
<dbReference type="EMBL" id="JACEFF010000864">
    <property type="protein sequence ID" value="KAH9629448.1"/>
    <property type="molecule type" value="Genomic_DNA"/>
</dbReference>
<dbReference type="SUPFAM" id="SSF110857">
    <property type="entry name" value="Gamma-glutamyl cyclotransferase-like"/>
    <property type="match status" value="1"/>
</dbReference>
<dbReference type="InterPro" id="IPR036568">
    <property type="entry name" value="GGCT-like_sf"/>
</dbReference>
<dbReference type="AlphaFoldDB" id="A0A922SA22"/>
<dbReference type="Gene3D" id="3.10.490.10">
    <property type="entry name" value="Gamma-glutamyl cyclotransferase-like"/>
    <property type="match status" value="1"/>
</dbReference>
<evidence type="ECO:0000313" key="3">
    <source>
        <dbReference type="Proteomes" id="UP000814243"/>
    </source>
</evidence>